<keyword evidence="3" id="KW-0235">DNA replication</keyword>
<evidence type="ECO:0000259" key="7">
    <source>
        <dbReference type="Pfam" id="PF13401"/>
    </source>
</evidence>
<evidence type="ECO:0000256" key="1">
    <source>
        <dbReference type="ARBA" id="ARBA00004123"/>
    </source>
</evidence>
<dbReference type="Pfam" id="PF14629">
    <property type="entry name" value="ORC4_C"/>
    <property type="match status" value="1"/>
</dbReference>
<comment type="similarity">
    <text evidence="2">Belongs to the ORC4 family.</text>
</comment>
<feature type="compositionally biased region" description="Polar residues" evidence="6">
    <location>
        <begin position="20"/>
        <end position="46"/>
    </location>
</feature>
<dbReference type="Pfam" id="PF13401">
    <property type="entry name" value="AAA_22"/>
    <property type="match status" value="1"/>
</dbReference>
<keyword evidence="5" id="KW-0539">Nucleus</keyword>
<evidence type="ECO:0008006" key="11">
    <source>
        <dbReference type="Google" id="ProtNLM"/>
    </source>
</evidence>
<feature type="region of interest" description="Disordered" evidence="6">
    <location>
        <begin position="1"/>
        <end position="75"/>
    </location>
</feature>
<dbReference type="EMBL" id="BNCO01000003">
    <property type="protein sequence ID" value="GIL45892.1"/>
    <property type="molecule type" value="Genomic_DNA"/>
</dbReference>
<dbReference type="Proteomes" id="UP000747399">
    <property type="component" value="Unassembled WGS sequence"/>
</dbReference>
<evidence type="ECO:0000256" key="6">
    <source>
        <dbReference type="SAM" id="MobiDB-lite"/>
    </source>
</evidence>
<accession>A0A8J4ETF6</accession>
<dbReference type="PANTHER" id="PTHR12087:SF0">
    <property type="entry name" value="ORIGIN RECOGNITION COMPLEX SUBUNIT 4"/>
    <property type="match status" value="1"/>
</dbReference>
<organism evidence="9 10">
    <name type="scientific">Volvox africanus</name>
    <dbReference type="NCBI Taxonomy" id="51714"/>
    <lineage>
        <taxon>Eukaryota</taxon>
        <taxon>Viridiplantae</taxon>
        <taxon>Chlorophyta</taxon>
        <taxon>core chlorophytes</taxon>
        <taxon>Chlorophyceae</taxon>
        <taxon>CS clade</taxon>
        <taxon>Chlamydomonadales</taxon>
        <taxon>Volvocaceae</taxon>
        <taxon>Volvox</taxon>
    </lineage>
</organism>
<dbReference type="PANTHER" id="PTHR12087">
    <property type="entry name" value="ORIGIN RECOGNITION COMPLEX SUBUNIT 4"/>
    <property type="match status" value="1"/>
</dbReference>
<feature type="domain" description="Origin recognition complex subunit 4 C-terminal" evidence="8">
    <location>
        <begin position="468"/>
        <end position="541"/>
    </location>
</feature>
<evidence type="ECO:0000313" key="9">
    <source>
        <dbReference type="EMBL" id="GIL45892.1"/>
    </source>
</evidence>
<feature type="compositionally biased region" description="Gly residues" evidence="6">
    <location>
        <begin position="325"/>
        <end position="335"/>
    </location>
</feature>
<dbReference type="GO" id="GO:0006270">
    <property type="term" value="P:DNA replication initiation"/>
    <property type="evidence" value="ECO:0007669"/>
    <property type="project" value="TreeGrafter"/>
</dbReference>
<evidence type="ECO:0000256" key="4">
    <source>
        <dbReference type="ARBA" id="ARBA00023125"/>
    </source>
</evidence>
<dbReference type="GO" id="GO:0003688">
    <property type="term" value="F:DNA replication origin binding"/>
    <property type="evidence" value="ECO:0007669"/>
    <property type="project" value="TreeGrafter"/>
</dbReference>
<evidence type="ECO:0000259" key="8">
    <source>
        <dbReference type="Pfam" id="PF14629"/>
    </source>
</evidence>
<feature type="compositionally biased region" description="Low complexity" evidence="6">
    <location>
        <begin position="161"/>
        <end position="182"/>
    </location>
</feature>
<dbReference type="AlphaFoldDB" id="A0A8J4ETF6"/>
<dbReference type="GO" id="GO:0005664">
    <property type="term" value="C:nuclear origin of replication recognition complex"/>
    <property type="evidence" value="ECO:0007669"/>
    <property type="project" value="TreeGrafter"/>
</dbReference>
<protein>
    <recommendedName>
        <fullName evidence="11">Origin recognition complex subunit 4</fullName>
    </recommendedName>
</protein>
<sequence>MGKQPGNPGLPSPRKRKGQGQEQAQEQTRTPTKQTGLSMQCSTPSMATRAGGTPPRAAECTRNNADELPPAPAAGTFQTWERTNSLLREAIVDGSSKAAALVPLRPSLRRIKDDLVRILDEAVSSHNGNASILIHGPPGTGKTLVVERAIQEVCTKHNDPSGSGSSATTPTSTSAAVPSTSNTTTTAVRNVGVVRLNGLLQPDERTAFQEVAKQLCREFGQKFVKSATFDDNLVFLKGMLHALYKCLKKVMFIVDEFQQYAKKGKQQMLYYLLDMLQDSKIQAAVIGVSSVHNIVEDLEKRVLSRVGRRRMLVTFPAINLEEVGGGASSSPGGGAVRSHRATGPDGGGADSYDGLLYDMLALHAGMADLAGLSPAAAAAHNAGVTRALKDTRISNCVSKLAVIGAPPQHVALAAEAALAAWGDDLRRQGLMATAADAGQQARPGAGPPPLLGVGHLLTGLGGVLDTPERALVDVVRGLPVISLVLLVAAHRLLQKGQQLCNFEMVWDEYRSIQAQRGAIAFNKQAAAAAWQMLPLSGLAHFADTNVESRGRDLSYAGVVLLVGYSDLDRGIREHPHCPDAVQKFHLQEI</sequence>
<feature type="region of interest" description="Disordered" evidence="6">
    <location>
        <begin position="325"/>
        <end position="345"/>
    </location>
</feature>
<dbReference type="InterPro" id="IPR032705">
    <property type="entry name" value="ORC4_C"/>
</dbReference>
<gene>
    <name evidence="9" type="ORF">Vafri_3016</name>
</gene>
<dbReference type="GO" id="GO:0016887">
    <property type="term" value="F:ATP hydrolysis activity"/>
    <property type="evidence" value="ECO:0007669"/>
    <property type="project" value="InterPro"/>
</dbReference>
<keyword evidence="10" id="KW-1185">Reference proteome</keyword>
<feature type="domain" description="ORC1/DEAH AAA+ ATPase" evidence="7">
    <location>
        <begin position="128"/>
        <end position="294"/>
    </location>
</feature>
<dbReference type="InterPro" id="IPR049945">
    <property type="entry name" value="AAA_22"/>
</dbReference>
<comment type="caution">
    <text evidence="9">The sequence shown here is derived from an EMBL/GenBank/DDBJ whole genome shotgun (WGS) entry which is preliminary data.</text>
</comment>
<dbReference type="SUPFAM" id="SSF52540">
    <property type="entry name" value="P-loop containing nucleoside triphosphate hydrolases"/>
    <property type="match status" value="1"/>
</dbReference>
<comment type="subcellular location">
    <subcellularLocation>
        <location evidence="1">Nucleus</location>
    </subcellularLocation>
</comment>
<evidence type="ECO:0000256" key="3">
    <source>
        <dbReference type="ARBA" id="ARBA00022705"/>
    </source>
</evidence>
<keyword evidence="4" id="KW-0238">DNA-binding</keyword>
<feature type="region of interest" description="Disordered" evidence="6">
    <location>
        <begin position="155"/>
        <end position="182"/>
    </location>
</feature>
<evidence type="ECO:0000313" key="10">
    <source>
        <dbReference type="Proteomes" id="UP000747399"/>
    </source>
</evidence>
<name>A0A8J4ETF6_9CHLO</name>
<evidence type="ECO:0000256" key="5">
    <source>
        <dbReference type="ARBA" id="ARBA00023242"/>
    </source>
</evidence>
<dbReference type="InterPro" id="IPR027417">
    <property type="entry name" value="P-loop_NTPase"/>
</dbReference>
<dbReference type="Gene3D" id="3.40.50.300">
    <property type="entry name" value="P-loop containing nucleotide triphosphate hydrolases"/>
    <property type="match status" value="1"/>
</dbReference>
<evidence type="ECO:0000256" key="2">
    <source>
        <dbReference type="ARBA" id="ARBA00005334"/>
    </source>
</evidence>
<reference evidence="9" key="1">
    <citation type="journal article" date="2021" name="Proc. Natl. Acad. Sci. U.S.A.">
        <title>Three genomes in the algal genus Volvox reveal the fate of a haploid sex-determining region after a transition to homothallism.</title>
        <authorList>
            <person name="Yamamoto K."/>
            <person name="Hamaji T."/>
            <person name="Kawai-Toyooka H."/>
            <person name="Matsuzaki R."/>
            <person name="Takahashi F."/>
            <person name="Nishimura Y."/>
            <person name="Kawachi M."/>
            <person name="Noguchi H."/>
            <person name="Minakuchi Y."/>
            <person name="Umen J.G."/>
            <person name="Toyoda A."/>
            <person name="Nozaki H."/>
        </authorList>
    </citation>
    <scope>NUCLEOTIDE SEQUENCE</scope>
    <source>
        <strain evidence="9">NIES-3780</strain>
    </source>
</reference>
<proteinExistence type="inferred from homology"/>
<dbReference type="InterPro" id="IPR016527">
    <property type="entry name" value="ORC4"/>
</dbReference>